<evidence type="ECO:0008006" key="4">
    <source>
        <dbReference type="Google" id="ProtNLM"/>
    </source>
</evidence>
<feature type="transmembrane region" description="Helical" evidence="1">
    <location>
        <begin position="161"/>
        <end position="187"/>
    </location>
</feature>
<keyword evidence="1" id="KW-1133">Transmembrane helix</keyword>
<gene>
    <name evidence="2" type="ORF">DFR56_101242</name>
</gene>
<accession>A0A2V3W8H1</accession>
<feature type="transmembrane region" description="Helical" evidence="1">
    <location>
        <begin position="423"/>
        <end position="442"/>
    </location>
</feature>
<organism evidence="2 3">
    <name type="scientific">Pseudogracilibacillus auburnensis</name>
    <dbReference type="NCBI Taxonomy" id="1494959"/>
    <lineage>
        <taxon>Bacteria</taxon>
        <taxon>Bacillati</taxon>
        <taxon>Bacillota</taxon>
        <taxon>Bacilli</taxon>
        <taxon>Bacillales</taxon>
        <taxon>Bacillaceae</taxon>
        <taxon>Pseudogracilibacillus</taxon>
    </lineage>
</organism>
<keyword evidence="1" id="KW-0472">Membrane</keyword>
<comment type="caution">
    <text evidence="2">The sequence shown here is derived from an EMBL/GenBank/DDBJ whole genome shotgun (WGS) entry which is preliminary data.</text>
</comment>
<keyword evidence="1" id="KW-0812">Transmembrane</keyword>
<dbReference type="RefSeq" id="WP_110393599.1">
    <property type="nucleotide sequence ID" value="NZ_JBHUHB010000001.1"/>
</dbReference>
<evidence type="ECO:0000313" key="3">
    <source>
        <dbReference type="Proteomes" id="UP000247978"/>
    </source>
</evidence>
<evidence type="ECO:0000256" key="1">
    <source>
        <dbReference type="SAM" id="Phobius"/>
    </source>
</evidence>
<feature type="transmembrane region" description="Helical" evidence="1">
    <location>
        <begin position="490"/>
        <end position="511"/>
    </location>
</feature>
<feature type="transmembrane region" description="Helical" evidence="1">
    <location>
        <begin position="342"/>
        <end position="364"/>
    </location>
</feature>
<reference evidence="2 3" key="1">
    <citation type="submission" date="2018-05" db="EMBL/GenBank/DDBJ databases">
        <title>Genomic Encyclopedia of Type Strains, Phase IV (KMG-IV): sequencing the most valuable type-strain genomes for metagenomic binning, comparative biology and taxonomic classification.</title>
        <authorList>
            <person name="Goeker M."/>
        </authorList>
    </citation>
    <scope>NUCLEOTIDE SEQUENCE [LARGE SCALE GENOMIC DNA]</scope>
    <source>
        <strain evidence="2 3">DSM 28556</strain>
    </source>
</reference>
<feature type="transmembrane region" description="Helical" evidence="1">
    <location>
        <begin position="448"/>
        <end position="469"/>
    </location>
</feature>
<dbReference type="Proteomes" id="UP000247978">
    <property type="component" value="Unassembled WGS sequence"/>
</dbReference>
<feature type="transmembrane region" description="Helical" evidence="1">
    <location>
        <begin position="199"/>
        <end position="219"/>
    </location>
</feature>
<dbReference type="AlphaFoldDB" id="A0A2V3W8H1"/>
<feature type="transmembrane region" description="Helical" evidence="1">
    <location>
        <begin position="261"/>
        <end position="282"/>
    </location>
</feature>
<dbReference type="EMBL" id="QJJQ01000001">
    <property type="protein sequence ID" value="PXW90330.1"/>
    <property type="molecule type" value="Genomic_DNA"/>
</dbReference>
<feature type="transmembrane region" description="Helical" evidence="1">
    <location>
        <begin position="86"/>
        <end position="110"/>
    </location>
</feature>
<dbReference type="OrthoDB" id="2659138at2"/>
<sequence length="542" mass="62822">MTYFQPLKVVDFFRPLFEKMKIDYVVMRKIVEVKLLMDGRRVPTVFSSSTKQKGNQFMKSLLIYMLYSLILLFFIFGDQYMFQMSFVFGISMFLLMTSMIADFSSVLLDVRDKTILHTKPVHLRTINAAKMVHVIIYMTLLTGAFTVIPALVMLFSQGLFFFLLFLLTIILFVSFIIALTSLIYMFVLRFFSGEQLKDLINYIQIILSAGVIIGYQIVIRAFEYAGFTFEFTFSWWNVFIPPMWFAAPFELLIARNFSSGIIVLTVLAVIIPIISILLYYALMPSFERNLKKLKEESGTARRKRWQFSTLWEKIICFHKEERMFFRFANQIMGAEREFKLKVYPSLGIALVFPFIFIFNDLSYLSLEEIREGNSFLQIYFVNIIVGIVVHMLSFSGKYKGAWIFKAAGVEHPNEMNGATIKAFLVKLYVPIFFIVGTIYCFIFSPRIIVHLFIVFLAAILLAILSYFLTSKGEFPFSKPFESIQQGGGSTVTVILIMIFTALLAGLHYVMILIPYGMYVYLIVLIVTIFILWRNLFSKKSME</sequence>
<feature type="transmembrane region" description="Helical" evidence="1">
    <location>
        <begin position="131"/>
        <end position="155"/>
    </location>
</feature>
<feature type="transmembrane region" description="Helical" evidence="1">
    <location>
        <begin position="517"/>
        <end position="536"/>
    </location>
</feature>
<proteinExistence type="predicted"/>
<feature type="transmembrane region" description="Helical" evidence="1">
    <location>
        <begin position="61"/>
        <end position="80"/>
    </location>
</feature>
<feature type="transmembrane region" description="Helical" evidence="1">
    <location>
        <begin position="376"/>
        <end position="395"/>
    </location>
</feature>
<keyword evidence="3" id="KW-1185">Reference proteome</keyword>
<protein>
    <recommendedName>
        <fullName evidence="4">ABC-2 type transport system permease protein</fullName>
    </recommendedName>
</protein>
<name>A0A2V3W8H1_9BACI</name>
<evidence type="ECO:0000313" key="2">
    <source>
        <dbReference type="EMBL" id="PXW90330.1"/>
    </source>
</evidence>